<dbReference type="Pfam" id="PF06224">
    <property type="entry name" value="AlkZ-like"/>
    <property type="match status" value="1"/>
</dbReference>
<sequence length="364" mass="39981">MTADVLDRRALNRALLARQMLLERRALPALDAVERLAGMQSQAPNPPYVGLWTRLAGFDFAELAELLTSRRAVRVLLMRGTIHLVSARDAVLLRPLVQPIMDRHVAAFRLPDLDAVLAHGAELLAAAPYSAKELRALLAEKWPDEDPETLARAVHYGLPLVQVPPRGVWGKGGLARHTVLGGWLADDPEALATEPDAEEMVLRYLAAFGPASVRDAQQWSGLTRLNAVFERLAGRLVRFRDEEGRVLYDLPDAPRPGGDVPAPVRLVPDFDNLTLSHADRARILSEPDRKRLFTVNGIIRAALLVDGFVHGQWKMEAARGKASVRIEPYRPLPAGVAAEAEDEARRLLAAAHPEAVHSVEIADV</sequence>
<dbReference type="InterPro" id="IPR009351">
    <property type="entry name" value="AlkZ-like"/>
</dbReference>
<gene>
    <name evidence="1" type="ORF">K1Y72_23530</name>
</gene>
<protein>
    <submittedName>
        <fullName evidence="1">Winged helix DNA-binding domain-containing protein</fullName>
    </submittedName>
</protein>
<evidence type="ECO:0000313" key="1">
    <source>
        <dbReference type="EMBL" id="MBW8485371.1"/>
    </source>
</evidence>
<dbReference type="EMBL" id="JAIBOA010000015">
    <property type="protein sequence ID" value="MBW8485371.1"/>
    <property type="molecule type" value="Genomic_DNA"/>
</dbReference>
<dbReference type="Proteomes" id="UP000774570">
    <property type="component" value="Unassembled WGS sequence"/>
</dbReference>
<evidence type="ECO:0000313" key="2">
    <source>
        <dbReference type="Proteomes" id="UP000774570"/>
    </source>
</evidence>
<keyword evidence="1" id="KW-0238">DNA-binding</keyword>
<dbReference type="RefSeq" id="WP_220168592.1">
    <property type="nucleotide sequence ID" value="NZ_JAIBOA010000015.1"/>
</dbReference>
<organism evidence="1 2">
    <name type="scientific">Actinomadura parmotrematis</name>
    <dbReference type="NCBI Taxonomy" id="2864039"/>
    <lineage>
        <taxon>Bacteria</taxon>
        <taxon>Bacillati</taxon>
        <taxon>Actinomycetota</taxon>
        <taxon>Actinomycetes</taxon>
        <taxon>Streptosporangiales</taxon>
        <taxon>Thermomonosporaceae</taxon>
        <taxon>Actinomadura</taxon>
    </lineage>
</organism>
<name>A0ABS7FYH9_9ACTN</name>
<dbReference type="PANTHER" id="PTHR38479:SF2">
    <property type="entry name" value="WINGED HELIX DNA-BINDING DOMAIN-CONTAINING PROTEIN"/>
    <property type="match status" value="1"/>
</dbReference>
<dbReference type="PANTHER" id="PTHR38479">
    <property type="entry name" value="LMO0824 PROTEIN"/>
    <property type="match status" value="1"/>
</dbReference>
<reference evidence="1 2" key="1">
    <citation type="submission" date="2021-07" db="EMBL/GenBank/DDBJ databases">
        <title>Actinomadura sp. PM05-2 isolated from lichen.</title>
        <authorList>
            <person name="Somphong A."/>
            <person name="Phongsopitanun W."/>
            <person name="Tanasupawat S."/>
            <person name="Peongsungnone V."/>
        </authorList>
    </citation>
    <scope>NUCLEOTIDE SEQUENCE [LARGE SCALE GENOMIC DNA]</scope>
    <source>
        <strain evidence="1 2">PM05-2</strain>
    </source>
</reference>
<keyword evidence="2" id="KW-1185">Reference proteome</keyword>
<dbReference type="GO" id="GO:0003677">
    <property type="term" value="F:DNA binding"/>
    <property type="evidence" value="ECO:0007669"/>
    <property type="project" value="UniProtKB-KW"/>
</dbReference>
<proteinExistence type="predicted"/>
<accession>A0ABS7FYH9</accession>
<comment type="caution">
    <text evidence="1">The sequence shown here is derived from an EMBL/GenBank/DDBJ whole genome shotgun (WGS) entry which is preliminary data.</text>
</comment>